<evidence type="ECO:0000259" key="5">
    <source>
        <dbReference type="PROSITE" id="PS51186"/>
    </source>
</evidence>
<keyword evidence="3" id="KW-0808">Transferase</keyword>
<dbReference type="Pfam" id="PF21926">
    <property type="entry name" value="FeeM"/>
    <property type="match status" value="1"/>
</dbReference>
<gene>
    <name evidence="6" type="ORF">AM506_14560</name>
</gene>
<reference evidence="6 7" key="1">
    <citation type="submission" date="2015-08" db="EMBL/GenBank/DDBJ databases">
        <title>Draft Genome Sequence of Bacillus vietnamensis UCD-SED5.</title>
        <authorList>
            <person name="Lee R.D."/>
            <person name="Jospin G."/>
            <person name="Lang J.M."/>
            <person name="Coil D.A."/>
            <person name="Eisen J.A."/>
        </authorList>
    </citation>
    <scope>NUCLEOTIDE SEQUENCE [LARGE SCALE GENOMIC DNA]</scope>
    <source>
        <strain evidence="6 7">UCD-SED5</strain>
    </source>
</reference>
<dbReference type="RefSeq" id="WP_060673210.1">
    <property type="nucleotide sequence ID" value="NZ_LIXZ01000011.1"/>
</dbReference>
<dbReference type="Gene3D" id="3.40.640.10">
    <property type="entry name" value="Type I PLP-dependent aspartate aminotransferase-like (Major domain)"/>
    <property type="match status" value="1"/>
</dbReference>
<dbReference type="SUPFAM" id="SSF55729">
    <property type="entry name" value="Acyl-CoA N-acyltransferases (Nat)"/>
    <property type="match status" value="1"/>
</dbReference>
<dbReference type="Pfam" id="PF00266">
    <property type="entry name" value="Aminotran_5"/>
    <property type="match status" value="1"/>
</dbReference>
<dbReference type="AlphaFoldDB" id="A0A0N8GGM5"/>
<evidence type="ECO:0000313" key="6">
    <source>
        <dbReference type="EMBL" id="KPL58914.1"/>
    </source>
</evidence>
<dbReference type="InterPro" id="IPR000192">
    <property type="entry name" value="Aminotrans_V_dom"/>
</dbReference>
<dbReference type="InterPro" id="IPR016181">
    <property type="entry name" value="Acyl_CoA_acyltransferase"/>
</dbReference>
<dbReference type="InterPro" id="IPR015422">
    <property type="entry name" value="PyrdxlP-dep_Trfase_small"/>
</dbReference>
<evidence type="ECO:0000256" key="2">
    <source>
        <dbReference type="ARBA" id="ARBA00022576"/>
    </source>
</evidence>
<dbReference type="GO" id="GO:0016747">
    <property type="term" value="F:acyltransferase activity, transferring groups other than amino-acyl groups"/>
    <property type="evidence" value="ECO:0007669"/>
    <property type="project" value="InterPro"/>
</dbReference>
<evidence type="ECO:0000256" key="4">
    <source>
        <dbReference type="ARBA" id="ARBA00022898"/>
    </source>
</evidence>
<comment type="caution">
    <text evidence="6">The sequence shown here is derived from an EMBL/GenBank/DDBJ whole genome shotgun (WGS) entry which is preliminary data.</text>
</comment>
<dbReference type="InterPro" id="IPR015424">
    <property type="entry name" value="PyrdxlP-dep_Trfase"/>
</dbReference>
<evidence type="ECO:0000256" key="3">
    <source>
        <dbReference type="ARBA" id="ARBA00022679"/>
    </source>
</evidence>
<dbReference type="EMBL" id="LIXZ01000011">
    <property type="protein sequence ID" value="KPL58914.1"/>
    <property type="molecule type" value="Genomic_DNA"/>
</dbReference>
<dbReference type="InterPro" id="IPR000182">
    <property type="entry name" value="GNAT_dom"/>
</dbReference>
<organism evidence="6 7">
    <name type="scientific">Rossellomorea vietnamensis</name>
    <dbReference type="NCBI Taxonomy" id="218284"/>
    <lineage>
        <taxon>Bacteria</taxon>
        <taxon>Bacillati</taxon>
        <taxon>Bacillota</taxon>
        <taxon>Bacilli</taxon>
        <taxon>Bacillales</taxon>
        <taxon>Bacillaceae</taxon>
        <taxon>Rossellomorea</taxon>
    </lineage>
</organism>
<comment type="cofactor">
    <cofactor evidence="1">
        <name>pyridoxal 5'-phosphate</name>
        <dbReference type="ChEBI" id="CHEBI:597326"/>
    </cofactor>
</comment>
<keyword evidence="2" id="KW-0032">Aminotransferase</keyword>
<dbReference type="Proteomes" id="UP000050398">
    <property type="component" value="Unassembled WGS sequence"/>
</dbReference>
<accession>A0A0N8GGM5</accession>
<name>A0A0N8GGM5_9BACI</name>
<dbReference type="PANTHER" id="PTHR42778:SF1">
    <property type="entry name" value="2-AMINOETHYLPHOSPHONATE--PYRUVATE TRANSAMINASE"/>
    <property type="match status" value="1"/>
</dbReference>
<dbReference type="Gene3D" id="3.90.1150.10">
    <property type="entry name" value="Aspartate Aminotransferase, domain 1"/>
    <property type="match status" value="1"/>
</dbReference>
<dbReference type="InterPro" id="IPR015421">
    <property type="entry name" value="PyrdxlP-dep_Trfase_major"/>
</dbReference>
<dbReference type="SUPFAM" id="SSF53383">
    <property type="entry name" value="PLP-dependent transferases"/>
    <property type="match status" value="1"/>
</dbReference>
<dbReference type="InterPro" id="IPR054597">
    <property type="entry name" value="FeeM_cat"/>
</dbReference>
<dbReference type="PATRIC" id="fig|218284.4.peg.1093"/>
<protein>
    <submittedName>
        <fullName evidence="6">Septum site-determining protein</fullName>
    </submittedName>
</protein>
<dbReference type="PROSITE" id="PS51186">
    <property type="entry name" value="GNAT"/>
    <property type="match status" value="1"/>
</dbReference>
<evidence type="ECO:0000256" key="1">
    <source>
        <dbReference type="ARBA" id="ARBA00001933"/>
    </source>
</evidence>
<proteinExistence type="predicted"/>
<evidence type="ECO:0000313" key="7">
    <source>
        <dbReference type="Proteomes" id="UP000050398"/>
    </source>
</evidence>
<dbReference type="GO" id="GO:0008483">
    <property type="term" value="F:transaminase activity"/>
    <property type="evidence" value="ECO:0007669"/>
    <property type="project" value="UniProtKB-KW"/>
</dbReference>
<dbReference type="PANTHER" id="PTHR42778">
    <property type="entry name" value="2-AMINOETHYLPHOSPHONATE--PYRUVATE TRANSAMINASE"/>
    <property type="match status" value="1"/>
</dbReference>
<feature type="domain" description="N-acetyltransferase" evidence="5">
    <location>
        <begin position="8"/>
        <end position="169"/>
    </location>
</feature>
<dbReference type="Gene3D" id="3.40.630.30">
    <property type="match status" value="1"/>
</dbReference>
<sequence>MNNDTLHYKIACEQEEFQQIYSLNYQTFVEEIPQHEGNDRFMLVDKFHDENTYVIAKADDEVVGMIAVRSERPFSLDQKLGNLDKYLPDRAVPCEIRLLSVKEAYRSTRVFYQLCDRLVSYCLDQGYTMALISGTVRQLKLYKRIGFLPFAELVGEEEARFQPMYLTRESFETSTKAFQRLMTRKTGTLTTRSFLPGPVPRHTRVEAAFKRDATSHRSRSFLHEMEVVRKSLRDMTGANHVQVAVGTGTLSNDMVAAQLKKIPSKGLILSNGEFGSRLMDHGKRFDLTYHTIEKEWNEHITVEEIETVLQCDPEIKWLWTVHCETSTGYLYNIGDILSLCQKYNVELCIDACSSVGTVPVDFSQVFLATSVSGKGLGSYPGLAIIFHREKINPNASIPRYLDVGMYALNKSVPYTHSSNLLAALNEALELIDYIGTLNISKNVRRRLADEGIQVLGDEDYSPGVITIALNREQCSRQFGDACKRRGILLSYESEYLINRNWVQVALMGDQNEREVLDAMTMLIREYNSMLGTKVVK</sequence>
<dbReference type="OrthoDB" id="389074at2"/>
<keyword evidence="4" id="KW-0663">Pyridoxal phosphate</keyword>